<dbReference type="PANTHER" id="PTHR11552">
    <property type="entry name" value="GLUCOSE-METHANOL-CHOLINE GMC OXIDOREDUCTASE"/>
    <property type="match status" value="1"/>
</dbReference>
<gene>
    <name evidence="5" type="ORF">QQS21_008202</name>
</gene>
<evidence type="ECO:0000259" key="3">
    <source>
        <dbReference type="PROSITE" id="PS00623"/>
    </source>
</evidence>
<name>A0AAJ0CJG6_9HYPO</name>
<keyword evidence="2" id="KW-0274">FAD</keyword>
<protein>
    <recommendedName>
        <fullName evidence="3 4">Glucose-methanol-choline oxidoreductase N-terminal domain-containing protein</fullName>
    </recommendedName>
</protein>
<dbReference type="InterPro" id="IPR012132">
    <property type="entry name" value="GMC_OxRdtase"/>
</dbReference>
<dbReference type="PROSITE" id="PS00624">
    <property type="entry name" value="GMC_OXRED_2"/>
    <property type="match status" value="1"/>
</dbReference>
<organism evidence="5 6">
    <name type="scientific">Conoideocrella luteorostrata</name>
    <dbReference type="NCBI Taxonomy" id="1105319"/>
    <lineage>
        <taxon>Eukaryota</taxon>
        <taxon>Fungi</taxon>
        <taxon>Dikarya</taxon>
        <taxon>Ascomycota</taxon>
        <taxon>Pezizomycotina</taxon>
        <taxon>Sordariomycetes</taxon>
        <taxon>Hypocreomycetidae</taxon>
        <taxon>Hypocreales</taxon>
        <taxon>Clavicipitaceae</taxon>
        <taxon>Conoideocrella</taxon>
    </lineage>
</organism>
<feature type="domain" description="Glucose-methanol-choline oxidoreductase N-terminal" evidence="3">
    <location>
        <begin position="102"/>
        <end position="125"/>
    </location>
</feature>
<dbReference type="Gene3D" id="3.30.560.10">
    <property type="entry name" value="Glucose Oxidase, domain 3"/>
    <property type="match status" value="1"/>
</dbReference>
<comment type="caution">
    <text evidence="5">The sequence shown here is derived from an EMBL/GenBank/DDBJ whole genome shotgun (WGS) entry which is preliminary data.</text>
</comment>
<dbReference type="GO" id="GO:0016614">
    <property type="term" value="F:oxidoreductase activity, acting on CH-OH group of donors"/>
    <property type="evidence" value="ECO:0007669"/>
    <property type="project" value="InterPro"/>
</dbReference>
<dbReference type="InterPro" id="IPR036188">
    <property type="entry name" value="FAD/NAD-bd_sf"/>
</dbReference>
<evidence type="ECO:0000313" key="6">
    <source>
        <dbReference type="Proteomes" id="UP001251528"/>
    </source>
</evidence>
<dbReference type="PANTHER" id="PTHR11552:SF78">
    <property type="entry name" value="GLUCOSE-METHANOL-CHOLINE OXIDOREDUCTASE N-TERMINAL DOMAIN-CONTAINING PROTEIN"/>
    <property type="match status" value="1"/>
</dbReference>
<reference evidence="5" key="1">
    <citation type="submission" date="2023-06" db="EMBL/GenBank/DDBJ databases">
        <title>Conoideocrella luteorostrata (Hypocreales: Clavicipitaceae), a potential biocontrol fungus for elongate hemlock scale in United States Christmas tree production areas.</title>
        <authorList>
            <person name="Barrett H."/>
            <person name="Lovett B."/>
            <person name="Macias A.M."/>
            <person name="Stajich J.E."/>
            <person name="Kasson M.T."/>
        </authorList>
    </citation>
    <scope>NUCLEOTIDE SEQUENCE</scope>
    <source>
        <strain evidence="5">ARSEF 14590</strain>
    </source>
</reference>
<dbReference type="PROSITE" id="PS00623">
    <property type="entry name" value="GMC_OXRED_1"/>
    <property type="match status" value="1"/>
</dbReference>
<evidence type="ECO:0000256" key="1">
    <source>
        <dbReference type="ARBA" id="ARBA00010790"/>
    </source>
</evidence>
<accession>A0AAJ0CJG6</accession>
<keyword evidence="6" id="KW-1185">Reference proteome</keyword>
<dbReference type="Gene3D" id="3.50.50.60">
    <property type="entry name" value="FAD/NAD(P)-binding domain"/>
    <property type="match status" value="1"/>
</dbReference>
<dbReference type="AlphaFoldDB" id="A0AAJ0CJG6"/>
<evidence type="ECO:0000259" key="4">
    <source>
        <dbReference type="PROSITE" id="PS00624"/>
    </source>
</evidence>
<proteinExistence type="inferred from homology"/>
<evidence type="ECO:0000313" key="5">
    <source>
        <dbReference type="EMBL" id="KAK2594099.1"/>
    </source>
</evidence>
<keyword evidence="2" id="KW-0285">Flavoprotein</keyword>
<dbReference type="Pfam" id="PF00732">
    <property type="entry name" value="GMC_oxred_N"/>
    <property type="match status" value="1"/>
</dbReference>
<feature type="domain" description="Glucose-methanol-choline oxidoreductase N-terminal" evidence="4">
    <location>
        <begin position="282"/>
        <end position="296"/>
    </location>
</feature>
<dbReference type="EMBL" id="JASWJB010000181">
    <property type="protein sequence ID" value="KAK2594099.1"/>
    <property type="molecule type" value="Genomic_DNA"/>
</dbReference>
<dbReference type="SUPFAM" id="SSF51905">
    <property type="entry name" value="FAD/NAD(P)-binding domain"/>
    <property type="match status" value="1"/>
</dbReference>
<evidence type="ECO:0000256" key="2">
    <source>
        <dbReference type="RuleBase" id="RU003968"/>
    </source>
</evidence>
<dbReference type="Proteomes" id="UP001251528">
    <property type="component" value="Unassembled WGS sequence"/>
</dbReference>
<comment type="similarity">
    <text evidence="1 2">Belongs to the GMC oxidoreductase family.</text>
</comment>
<dbReference type="InterPro" id="IPR000172">
    <property type="entry name" value="GMC_OxRdtase_N"/>
</dbReference>
<dbReference type="GO" id="GO:0050660">
    <property type="term" value="F:flavin adenine dinucleotide binding"/>
    <property type="evidence" value="ECO:0007669"/>
    <property type="project" value="InterPro"/>
</dbReference>
<sequence>MDTPLLTNSAILTTLPPDLAEVDFIVAGGGTAGSIIAARLSDAHPKASVLVIEAGPESFHLPSVVYPALYRKNISPTSTTLKFHFAAPEPQLADRSIPILAGKTLGGGSAVNLLMYARGQRADYNSWKAKGWETDELVSFLTKSETHFGLGQEATHGDNGPISISNSTYASHTLQKEFMASFNQIGYPTAPDIQDLETCSAVSTTYRTASPATGRRQDTAYTYLYPRLERNQGRSLSVLVDARVLRVLFNDDKRATGVEFRSKSGGADQTVKARKLVILSAGAMGTPQILEMSGVGDPEILKRSGVPVVSPLLGVGREYQDHQLIMTDYRADLPPSENVDSVFNGVLNTAELIQDHADILSWNGVDASAKIRPTQAEIDTFKPALRKLWDEHFENEPSRPLGVIVAYAG</sequence>